<organism evidence="1 2">
    <name type="scientific">Rubripirellula tenax</name>
    <dbReference type="NCBI Taxonomy" id="2528015"/>
    <lineage>
        <taxon>Bacteria</taxon>
        <taxon>Pseudomonadati</taxon>
        <taxon>Planctomycetota</taxon>
        <taxon>Planctomycetia</taxon>
        <taxon>Pirellulales</taxon>
        <taxon>Pirellulaceae</taxon>
        <taxon>Rubripirellula</taxon>
    </lineage>
</organism>
<proteinExistence type="predicted"/>
<gene>
    <name evidence="1" type="ORF">Poly51_02210</name>
</gene>
<evidence type="ECO:0000313" key="2">
    <source>
        <dbReference type="Proteomes" id="UP000318288"/>
    </source>
</evidence>
<name>A0A5C6FEX3_9BACT</name>
<evidence type="ECO:0000313" key="1">
    <source>
        <dbReference type="EMBL" id="TWU59948.1"/>
    </source>
</evidence>
<dbReference type="AlphaFoldDB" id="A0A5C6FEX3"/>
<dbReference type="Proteomes" id="UP000318288">
    <property type="component" value="Unassembled WGS sequence"/>
</dbReference>
<accession>A0A5C6FEX3</accession>
<keyword evidence="2" id="KW-1185">Reference proteome</keyword>
<dbReference type="EMBL" id="SJPW01000001">
    <property type="protein sequence ID" value="TWU59948.1"/>
    <property type="molecule type" value="Genomic_DNA"/>
</dbReference>
<reference evidence="1 2" key="1">
    <citation type="submission" date="2019-02" db="EMBL/GenBank/DDBJ databases">
        <title>Deep-cultivation of Planctomycetes and their phenomic and genomic characterization uncovers novel biology.</title>
        <authorList>
            <person name="Wiegand S."/>
            <person name="Jogler M."/>
            <person name="Boedeker C."/>
            <person name="Pinto D."/>
            <person name="Vollmers J."/>
            <person name="Rivas-Marin E."/>
            <person name="Kohn T."/>
            <person name="Peeters S.H."/>
            <person name="Heuer A."/>
            <person name="Rast P."/>
            <person name="Oberbeckmann S."/>
            <person name="Bunk B."/>
            <person name="Jeske O."/>
            <person name="Meyerdierks A."/>
            <person name="Storesund J.E."/>
            <person name="Kallscheuer N."/>
            <person name="Luecker S."/>
            <person name="Lage O.M."/>
            <person name="Pohl T."/>
            <person name="Merkel B.J."/>
            <person name="Hornburger P."/>
            <person name="Mueller R.-W."/>
            <person name="Bruemmer F."/>
            <person name="Labrenz M."/>
            <person name="Spormann A.M."/>
            <person name="Op Den Camp H."/>
            <person name="Overmann J."/>
            <person name="Amann R."/>
            <person name="Jetten M.S.M."/>
            <person name="Mascher T."/>
            <person name="Medema M.H."/>
            <person name="Devos D.P."/>
            <person name="Kaster A.-K."/>
            <person name="Ovreas L."/>
            <person name="Rohde M."/>
            <person name="Galperin M.Y."/>
            <person name="Jogler C."/>
        </authorList>
    </citation>
    <scope>NUCLEOTIDE SEQUENCE [LARGE SCALE GENOMIC DNA]</scope>
    <source>
        <strain evidence="1 2">Poly51</strain>
    </source>
</reference>
<protein>
    <submittedName>
        <fullName evidence="1">Uncharacterized protein</fullName>
    </submittedName>
</protein>
<sequence length="54" mass="6461">MRFTRSDGGSVFLLYKNAVLRRPVIADVTRLNRELIEATLWRSFDFCNRTWQIQ</sequence>
<comment type="caution">
    <text evidence="1">The sequence shown here is derived from an EMBL/GenBank/DDBJ whole genome shotgun (WGS) entry which is preliminary data.</text>
</comment>